<keyword evidence="5" id="KW-0539">Nucleus</keyword>
<evidence type="ECO:0000313" key="10">
    <source>
        <dbReference type="Proteomes" id="UP000682733"/>
    </source>
</evidence>
<evidence type="ECO:0000256" key="5">
    <source>
        <dbReference type="ARBA" id="ARBA00023242"/>
    </source>
</evidence>
<feature type="domain" description="BZIP" evidence="7">
    <location>
        <begin position="231"/>
        <end position="294"/>
    </location>
</feature>
<feature type="compositionally biased region" description="Polar residues" evidence="6">
    <location>
        <begin position="350"/>
        <end position="360"/>
    </location>
</feature>
<dbReference type="Gene3D" id="1.20.5.170">
    <property type="match status" value="1"/>
</dbReference>
<dbReference type="EMBL" id="CAJNOK010003013">
    <property type="protein sequence ID" value="CAF0884495.1"/>
    <property type="molecule type" value="Genomic_DNA"/>
</dbReference>
<sequence length="793" mass="89139">MADNFKPKMHGEQMRTKYARHMLSTDIHSQLNMLALISQQCNNGRLINNSNSSQCVSSSEWSSSSCSSSITDLQDSKKDGDYNRLSTDMSIGNVKKTINRSTNVLDTLNRTNTNKSSPILHPYSMTQNNIGNSTLSLHHQDSTKVDQKPFPPIIHQQQQQQHTNITTTTNTSSKIKSATSSRSNSGECLVKVVTTAGPQNVDKEFLQQLLSRKDVIPQRKRRDFIPNELKDDHYWERRRKNNLAAKRSREKRRLNDIVLETKVVELTNENDVLRAKLNLMLTKINMQENEMELLFEEEQRLGNICLKPATSATAIMSQMCNNNDDSQSLIESGISTTKTNSDGNKKSMHSLFNSSSSETAYSHEDDHSNDSQQYTDNGNSHRDEEDMEEEEKFSHREQSAVTMQCQQLQNDFLNRMMNPYGIQSSTMTTTSGTTSQALALAARTQYPLLYNQLISMNMMNNISIPPTDATAMDLSTSEQKLHSTRTTNLLCPVEKHSSKVANRKPLPLPTQPTNIMSNELKTGNLLTTKSPSPLTPSPSPPHESLLQVLANQMKQASVFAHSTSTTQPRLLTTAPKENNQNVNYYEEVSNDDADDNEPIDSGKAKNTLKRSYSHVDDLHNQEISKLDETQILSPTVNSTNSSWDDAVTLLSLTGNYSQEKTPTSIEQPSNNLLQSVINGLLTNHKVSHKHPLQHENISFNNQDTMTSFNQLRTLINFISNNENGKQSVELFNQVFPQSKNSNKSIMMNNNSEAMDTIPSLTTGVSHERQLNERVPTGDVMPLKLRLKMLNVKS</sequence>
<reference evidence="9" key="1">
    <citation type="submission" date="2021-02" db="EMBL/GenBank/DDBJ databases">
        <authorList>
            <person name="Nowell W R."/>
        </authorList>
    </citation>
    <scope>NUCLEOTIDE SEQUENCE</scope>
</reference>
<name>A0A8S2HUA5_9BILA</name>
<dbReference type="InterPro" id="IPR046347">
    <property type="entry name" value="bZIP_sf"/>
</dbReference>
<evidence type="ECO:0000256" key="6">
    <source>
        <dbReference type="SAM" id="MobiDB-lite"/>
    </source>
</evidence>
<dbReference type="Pfam" id="PF07716">
    <property type="entry name" value="bZIP_2"/>
    <property type="match status" value="1"/>
</dbReference>
<dbReference type="CDD" id="cd14694">
    <property type="entry name" value="bZIP_NFIL3"/>
    <property type="match status" value="1"/>
</dbReference>
<feature type="region of interest" description="Disordered" evidence="6">
    <location>
        <begin position="334"/>
        <end position="399"/>
    </location>
</feature>
<dbReference type="PANTHER" id="PTHR15284">
    <property type="entry name" value="NUCLEAR FACTOR INTERLEUKIN-3-REGULATED PROTEIN"/>
    <property type="match status" value="1"/>
</dbReference>
<accession>A0A8S2HUA5</accession>
<dbReference type="InterPro" id="IPR047229">
    <property type="entry name" value="NFIL3-like"/>
</dbReference>
<evidence type="ECO:0000256" key="4">
    <source>
        <dbReference type="ARBA" id="ARBA00023163"/>
    </source>
</evidence>
<dbReference type="SUPFAM" id="SSF57959">
    <property type="entry name" value="Leucine zipper domain"/>
    <property type="match status" value="1"/>
</dbReference>
<dbReference type="PROSITE" id="PS00036">
    <property type="entry name" value="BZIP_BASIC"/>
    <property type="match status" value="1"/>
</dbReference>
<feature type="region of interest" description="Disordered" evidence="6">
    <location>
        <begin position="156"/>
        <end position="181"/>
    </location>
</feature>
<evidence type="ECO:0000259" key="7">
    <source>
        <dbReference type="PROSITE" id="PS50217"/>
    </source>
</evidence>
<dbReference type="InterPro" id="IPR047106">
    <property type="entry name" value="NFIL3-like_bZIP"/>
</dbReference>
<evidence type="ECO:0000256" key="2">
    <source>
        <dbReference type="ARBA" id="ARBA00023015"/>
    </source>
</evidence>
<dbReference type="EMBL" id="CAJOBA010003013">
    <property type="protein sequence ID" value="CAF3667646.1"/>
    <property type="molecule type" value="Genomic_DNA"/>
</dbReference>
<proteinExistence type="inferred from homology"/>
<evidence type="ECO:0000256" key="3">
    <source>
        <dbReference type="ARBA" id="ARBA00023125"/>
    </source>
</evidence>
<dbReference type="InterPro" id="IPR004827">
    <property type="entry name" value="bZIP"/>
</dbReference>
<feature type="region of interest" description="Disordered" evidence="6">
    <location>
        <begin position="496"/>
        <end position="516"/>
    </location>
</feature>
<feature type="region of interest" description="Disordered" evidence="6">
    <location>
        <begin position="587"/>
        <end position="607"/>
    </location>
</feature>
<evidence type="ECO:0000313" key="8">
    <source>
        <dbReference type="EMBL" id="CAF0884495.1"/>
    </source>
</evidence>
<keyword evidence="2" id="KW-0805">Transcription regulation</keyword>
<dbReference type="GO" id="GO:0005634">
    <property type="term" value="C:nucleus"/>
    <property type="evidence" value="ECO:0007669"/>
    <property type="project" value="TreeGrafter"/>
</dbReference>
<dbReference type="PROSITE" id="PS50217">
    <property type="entry name" value="BZIP"/>
    <property type="match status" value="1"/>
</dbReference>
<evidence type="ECO:0000313" key="9">
    <source>
        <dbReference type="EMBL" id="CAF3667646.1"/>
    </source>
</evidence>
<keyword evidence="4" id="KW-0804">Transcription</keyword>
<protein>
    <recommendedName>
        <fullName evidence="7">BZIP domain-containing protein</fullName>
    </recommendedName>
</protein>
<dbReference type="FunFam" id="1.20.5.170:FF:000025">
    <property type="entry name" value="nuclear factor interleukin-3-regulated protein-like"/>
    <property type="match status" value="1"/>
</dbReference>
<comment type="similarity">
    <text evidence="1">Belongs to the bZIP family. NFIL3 subfamily.</text>
</comment>
<feature type="compositionally biased region" description="Low complexity" evidence="6">
    <location>
        <begin position="52"/>
        <end position="69"/>
    </location>
</feature>
<dbReference type="SMART" id="SM00338">
    <property type="entry name" value="BRLZ"/>
    <property type="match status" value="1"/>
</dbReference>
<dbReference type="GO" id="GO:0007623">
    <property type="term" value="P:circadian rhythm"/>
    <property type="evidence" value="ECO:0007669"/>
    <property type="project" value="TreeGrafter"/>
</dbReference>
<dbReference type="Proteomes" id="UP000677228">
    <property type="component" value="Unassembled WGS sequence"/>
</dbReference>
<dbReference type="GO" id="GO:0003700">
    <property type="term" value="F:DNA-binding transcription factor activity"/>
    <property type="evidence" value="ECO:0007669"/>
    <property type="project" value="InterPro"/>
</dbReference>
<dbReference type="PANTHER" id="PTHR15284:SF0">
    <property type="entry name" value="GH23983P"/>
    <property type="match status" value="1"/>
</dbReference>
<feature type="compositionally biased region" description="Acidic residues" evidence="6">
    <location>
        <begin position="588"/>
        <end position="598"/>
    </location>
</feature>
<keyword evidence="3" id="KW-0238">DNA-binding</keyword>
<evidence type="ECO:0000256" key="1">
    <source>
        <dbReference type="ARBA" id="ARBA00006079"/>
    </source>
</evidence>
<dbReference type="GO" id="GO:0003677">
    <property type="term" value="F:DNA binding"/>
    <property type="evidence" value="ECO:0007669"/>
    <property type="project" value="UniProtKB-KW"/>
</dbReference>
<gene>
    <name evidence="8" type="ORF">OVA965_LOCUS8797</name>
    <name evidence="9" type="ORF">TMI583_LOCUS8792</name>
</gene>
<dbReference type="Proteomes" id="UP000682733">
    <property type="component" value="Unassembled WGS sequence"/>
</dbReference>
<comment type="caution">
    <text evidence="9">The sequence shown here is derived from an EMBL/GenBank/DDBJ whole genome shotgun (WGS) entry which is preliminary data.</text>
</comment>
<organism evidence="9 10">
    <name type="scientific">Didymodactylos carnosus</name>
    <dbReference type="NCBI Taxonomy" id="1234261"/>
    <lineage>
        <taxon>Eukaryota</taxon>
        <taxon>Metazoa</taxon>
        <taxon>Spiralia</taxon>
        <taxon>Gnathifera</taxon>
        <taxon>Rotifera</taxon>
        <taxon>Eurotatoria</taxon>
        <taxon>Bdelloidea</taxon>
        <taxon>Philodinida</taxon>
        <taxon>Philodinidae</taxon>
        <taxon>Didymodactylos</taxon>
    </lineage>
</organism>
<feature type="region of interest" description="Disordered" evidence="6">
    <location>
        <begin position="52"/>
        <end position="81"/>
    </location>
</feature>
<dbReference type="AlphaFoldDB" id="A0A8S2HUA5"/>